<feature type="region of interest" description="Disordered" evidence="1">
    <location>
        <begin position="401"/>
        <end position="450"/>
    </location>
</feature>
<dbReference type="EMBL" id="JAKUCV010006715">
    <property type="protein sequence ID" value="KAJ4826261.1"/>
    <property type="molecule type" value="Genomic_DNA"/>
</dbReference>
<feature type="domain" description="DUF3615" evidence="2">
    <location>
        <begin position="292"/>
        <end position="401"/>
    </location>
</feature>
<protein>
    <recommendedName>
        <fullName evidence="2">DUF3615 domain-containing protein</fullName>
    </recommendedName>
</protein>
<feature type="compositionally biased region" description="Pro residues" evidence="1">
    <location>
        <begin position="10"/>
        <end position="19"/>
    </location>
</feature>
<dbReference type="OrthoDB" id="1750421at2759"/>
<keyword evidence="4" id="KW-1185">Reference proteome</keyword>
<reference evidence="3" key="1">
    <citation type="submission" date="2022-02" db="EMBL/GenBank/DDBJ databases">
        <authorList>
            <person name="Henning P.M."/>
            <person name="McCubbin A.G."/>
            <person name="Shore J.S."/>
        </authorList>
    </citation>
    <scope>NUCLEOTIDE SEQUENCE</scope>
    <source>
        <strain evidence="3">F60SS</strain>
        <tissue evidence="3">Leaves</tissue>
    </source>
</reference>
<comment type="caution">
    <text evidence="3">The sequence shown here is derived from an EMBL/GenBank/DDBJ whole genome shotgun (WGS) entry which is preliminary data.</text>
</comment>
<proteinExistence type="predicted"/>
<feature type="domain" description="DUF3615" evidence="2">
    <location>
        <begin position="118"/>
        <end position="232"/>
    </location>
</feature>
<name>A0A9Q0J1L7_9ROSI</name>
<evidence type="ECO:0000313" key="3">
    <source>
        <dbReference type="EMBL" id="KAJ4826261.1"/>
    </source>
</evidence>
<evidence type="ECO:0000259" key="2">
    <source>
        <dbReference type="Pfam" id="PF12274"/>
    </source>
</evidence>
<organism evidence="3 4">
    <name type="scientific">Turnera subulata</name>
    <dbReference type="NCBI Taxonomy" id="218843"/>
    <lineage>
        <taxon>Eukaryota</taxon>
        <taxon>Viridiplantae</taxon>
        <taxon>Streptophyta</taxon>
        <taxon>Embryophyta</taxon>
        <taxon>Tracheophyta</taxon>
        <taxon>Spermatophyta</taxon>
        <taxon>Magnoliopsida</taxon>
        <taxon>eudicotyledons</taxon>
        <taxon>Gunneridae</taxon>
        <taxon>Pentapetalae</taxon>
        <taxon>rosids</taxon>
        <taxon>fabids</taxon>
        <taxon>Malpighiales</taxon>
        <taxon>Passifloraceae</taxon>
        <taxon>Turnera</taxon>
    </lineage>
</organism>
<gene>
    <name evidence="3" type="ORF">Tsubulata_018652</name>
</gene>
<evidence type="ECO:0000313" key="4">
    <source>
        <dbReference type="Proteomes" id="UP001141552"/>
    </source>
</evidence>
<feature type="compositionally biased region" description="Polar residues" evidence="1">
    <location>
        <begin position="411"/>
        <end position="426"/>
    </location>
</feature>
<dbReference type="AlphaFoldDB" id="A0A9Q0J1L7"/>
<dbReference type="Proteomes" id="UP001141552">
    <property type="component" value="Unassembled WGS sequence"/>
</dbReference>
<dbReference type="InterPro" id="IPR022059">
    <property type="entry name" value="DUF3615"/>
</dbReference>
<dbReference type="InterPro" id="IPR046350">
    <property type="entry name" value="Cystatin_sf"/>
</dbReference>
<feature type="region of interest" description="Disordered" evidence="1">
    <location>
        <begin position="1"/>
        <end position="35"/>
    </location>
</feature>
<dbReference type="SUPFAM" id="SSF54403">
    <property type="entry name" value="Cystatin/monellin"/>
    <property type="match status" value="1"/>
</dbReference>
<reference evidence="3" key="2">
    <citation type="journal article" date="2023" name="Plants (Basel)">
        <title>Annotation of the Turnera subulata (Passifloraceae) Draft Genome Reveals the S-Locus Evolved after the Divergence of Turneroideae from Passifloroideae in a Stepwise Manner.</title>
        <authorList>
            <person name="Henning P.M."/>
            <person name="Roalson E.H."/>
            <person name="Mir W."/>
            <person name="McCubbin A.G."/>
            <person name="Shore J.S."/>
        </authorList>
    </citation>
    <scope>NUCLEOTIDE SEQUENCE</scope>
    <source>
        <strain evidence="3">F60SS</strain>
    </source>
</reference>
<evidence type="ECO:0000256" key="1">
    <source>
        <dbReference type="SAM" id="MobiDB-lite"/>
    </source>
</evidence>
<dbReference type="PANTHER" id="PTHR34710:SF20">
    <property type="entry name" value="OS10G0550200 PROTEIN"/>
    <property type="match status" value="1"/>
</dbReference>
<sequence length="450" mass="50627">MRVKGRRPAPRPCSPPTPRPYSVHNLKPLNTLEGPEREELRKAAIEILRNHCGAIGDPSRLLKPDDPELKDIEGIYVNRDGRVWKQTPNAGGLCRKLEPEEIAERRQGMSEEYRPHAMLALELYHRQNEGTCFELREVVTTSLRLLLGGFVWHIKFTAKPVNDVGSEAGTSTSTTTTTFYAEVHKTWENPAHASLCFTIDSPIVTGNPDFEILKDGDWIEYPYGCTLCRRKRRKRVKSSSVPSKSETAIEIDAAMGEREPEPAPPRRRLATDTNERGAILTDAVHCRPYALKALELYQRQNEGTYFELVEVVGARFRWIGGTAYHIKFTAATPGSQTGTSTTTTTFLAEVHITRRMGAHASRCFTMDSFISSSDPDPDFKILKNEGDWIHYSWGCTLCEKKRRKPGKPESSVPTNESAKSYPNTRSFAKRSVPSKSEESTQSPSKHAKHQ</sequence>
<accession>A0A9Q0J1L7</accession>
<dbReference type="Pfam" id="PF12274">
    <property type="entry name" value="DUF3615"/>
    <property type="match status" value="2"/>
</dbReference>
<dbReference type="PANTHER" id="PTHR34710">
    <property type="entry name" value="OS03G0834100 PROTEIN"/>
    <property type="match status" value="1"/>
</dbReference>